<feature type="region of interest" description="Disordered" evidence="1">
    <location>
        <begin position="802"/>
        <end position="830"/>
    </location>
</feature>
<sequence length="1094" mass="119218">MDWLTRGAGIDEALAGFVAESQPFCDYLIAAAIKTKRCLIHRVWLDSADARQAFKRSNRLDTWTGYDVILPESSSTSSSTPCSSPIATKRNPDASRHRKTQSGVSWWQRRPGLGAGETSGSHPGKRRSSFRDRNSPVGKPEDFAQRARRVIQKIASVDSEKVNSLIEDVKKLKPEYQRLLLSTLQPLATQVKSTGNSSNASSTPNSARKEALSPWVENEFDELARRISEAALNSALADESFLALLGDTCCPCPINGTRTPVDTGKRSRECRGKPEDFAQRARRVIQKIASVDSEKVNSLIEDVKKLKPEYQRLLLSTLQPLATQIKSTANSSNVSSTPNSARKEALSPWVENEFDELARRISEAALNSALADESFLALLGDTCCPCPISTAESLFDHHHQQQRHTLVIRPPYDPFSPDEDESDTCSTTSESSADGAASNKALTLRDLVSVAAGTLCDLVRVRRVIVGPSENPQEVGLAGSNSADVGVIPWVCQIPDTFSSNLSRDGSQKNKSRRTSASSYVVTPLAALIFLLHPEGGVIRSIRFWNYWSREEGFEAGAKRIHVTLNGRKVALCDLPSASEISGATSTEDFSNGELSLPFAVLQMWSGNDAPSLSDSSSSVGPADDGYSSGINHLIATMHSNAAQMGLKRQVPQALDAGLRGSTGSLPRWFEDISLSSRPKSQSSVNHECYNSTNGELSGRGGIPPELGMDLDFEECGPLNRSISFQNVEMLREQQHHPHHHTHYPSNDQGNNKPRPGSNRPQRPERVSSARYGRRAISATPASRAAPLLPPSSLHLLQLDGQTPSTLQSSSASSSSRPASSSPSPSSSGLVAAPWLTFRRGSVPPNLRTVDDTQHHHNQSSSPGDDEERDFLSSAGGRRDDDFALELEESWNSLASFNMTQRGRLCFGVSEGDAMEMYANQARGNKPLSQSNSNDDGEGFIIPELPKGKILTLNIKTTWGDNHYVGLNGIEVFSSQGSSVEIARIWANPADINVLPEYSKDPRVVKNLMDGVYQTHDDFHVWLAPFTPGKEHLVCLEFKKPDSIALIRIWGTLPSIRSVVGGGRRGRMDPSRLMSTFLSGGDKEFPALCAAMTV</sequence>
<proteinExistence type="predicted"/>
<evidence type="ECO:0000256" key="1">
    <source>
        <dbReference type="SAM" id="MobiDB-lite"/>
    </source>
</evidence>
<dbReference type="OrthoDB" id="304622at2759"/>
<dbReference type="EMBL" id="CAJPEX010001870">
    <property type="protein sequence ID" value="CAG0920114.1"/>
    <property type="molecule type" value="Genomic_DNA"/>
</dbReference>
<evidence type="ECO:0000259" key="2">
    <source>
        <dbReference type="Pfam" id="PF14652"/>
    </source>
</evidence>
<gene>
    <name evidence="3" type="ORF">NMOB1V02_LOCUS7626</name>
</gene>
<keyword evidence="4" id="KW-1185">Reference proteome</keyword>
<organism evidence="3">
    <name type="scientific">Notodromas monacha</name>
    <dbReference type="NCBI Taxonomy" id="399045"/>
    <lineage>
        <taxon>Eukaryota</taxon>
        <taxon>Metazoa</taxon>
        <taxon>Ecdysozoa</taxon>
        <taxon>Arthropoda</taxon>
        <taxon>Crustacea</taxon>
        <taxon>Oligostraca</taxon>
        <taxon>Ostracoda</taxon>
        <taxon>Podocopa</taxon>
        <taxon>Podocopida</taxon>
        <taxon>Cypridocopina</taxon>
        <taxon>Cypridoidea</taxon>
        <taxon>Cyprididae</taxon>
        <taxon>Notodromas</taxon>
    </lineage>
</organism>
<evidence type="ECO:0000313" key="3">
    <source>
        <dbReference type="EMBL" id="CAD7279962.1"/>
    </source>
</evidence>
<protein>
    <recommendedName>
        <fullName evidence="2">KATNIP domain-containing protein</fullName>
    </recommendedName>
</protein>
<dbReference type="InterPro" id="IPR027859">
    <property type="entry name" value="KATNIP_dom"/>
</dbReference>
<feature type="compositionally biased region" description="Low complexity" evidence="1">
    <location>
        <begin position="193"/>
        <end position="206"/>
    </location>
</feature>
<dbReference type="PANTHER" id="PTHR21534:SF0">
    <property type="entry name" value="KATANIN-INTERACTING PROTEIN"/>
    <property type="match status" value="1"/>
</dbReference>
<reference evidence="3" key="1">
    <citation type="submission" date="2020-11" db="EMBL/GenBank/DDBJ databases">
        <authorList>
            <person name="Tran Van P."/>
        </authorList>
    </citation>
    <scope>NUCLEOTIDE SEQUENCE</scope>
</reference>
<dbReference type="Proteomes" id="UP000678499">
    <property type="component" value="Unassembled WGS sequence"/>
</dbReference>
<dbReference type="InterPro" id="IPR026704">
    <property type="entry name" value="KATNIP"/>
</dbReference>
<feature type="compositionally biased region" description="Low complexity" evidence="1">
    <location>
        <begin position="73"/>
        <end position="85"/>
    </location>
</feature>
<dbReference type="PANTHER" id="PTHR21534">
    <property type="entry name" value="KATANIN-INTERACTING PROTEIN"/>
    <property type="match status" value="1"/>
</dbReference>
<feature type="region of interest" description="Disordered" evidence="1">
    <location>
        <begin position="675"/>
        <end position="704"/>
    </location>
</feature>
<evidence type="ECO:0000313" key="4">
    <source>
        <dbReference type="Proteomes" id="UP000678499"/>
    </source>
</evidence>
<feature type="compositionally biased region" description="Low complexity" evidence="1">
    <location>
        <begin position="809"/>
        <end position="828"/>
    </location>
</feature>
<feature type="region of interest" description="Disordered" evidence="1">
    <location>
        <begin position="72"/>
        <end position="144"/>
    </location>
</feature>
<dbReference type="AlphaFoldDB" id="A0A7R9BR42"/>
<name>A0A7R9BR42_9CRUS</name>
<feature type="domain" description="KATNIP" evidence="2">
    <location>
        <begin position="929"/>
        <end position="1050"/>
    </location>
</feature>
<dbReference type="EMBL" id="OA883907">
    <property type="protein sequence ID" value="CAD7279962.1"/>
    <property type="molecule type" value="Genomic_DNA"/>
</dbReference>
<feature type="compositionally biased region" description="Basic and acidic residues" evidence="1">
    <location>
        <begin position="129"/>
        <end position="144"/>
    </location>
</feature>
<dbReference type="Pfam" id="PF14652">
    <property type="entry name" value="DUF4457"/>
    <property type="match status" value="1"/>
</dbReference>
<accession>A0A7R9BR42</accession>
<feature type="compositionally biased region" description="Polar residues" evidence="1">
    <location>
        <begin position="675"/>
        <end position="696"/>
    </location>
</feature>
<feature type="region of interest" description="Disordered" evidence="1">
    <location>
        <begin position="734"/>
        <end position="772"/>
    </location>
</feature>
<feature type="region of interest" description="Disordered" evidence="1">
    <location>
        <begin position="843"/>
        <end position="877"/>
    </location>
</feature>
<feature type="region of interest" description="Disordered" evidence="1">
    <location>
        <begin position="409"/>
        <end position="436"/>
    </location>
</feature>
<feature type="region of interest" description="Disordered" evidence="1">
    <location>
        <begin position="190"/>
        <end position="212"/>
    </location>
</feature>